<proteinExistence type="predicted"/>
<evidence type="ECO:0000313" key="1">
    <source>
        <dbReference type="EMBL" id="CAK9116513.1"/>
    </source>
</evidence>
<name>A0ABP0SVW3_9DINO</name>
<accession>A0ABP0SVW3</accession>
<evidence type="ECO:0000313" key="2">
    <source>
        <dbReference type="Proteomes" id="UP001642484"/>
    </source>
</evidence>
<dbReference type="Proteomes" id="UP001642484">
    <property type="component" value="Unassembled WGS sequence"/>
</dbReference>
<reference evidence="1 2" key="1">
    <citation type="submission" date="2024-02" db="EMBL/GenBank/DDBJ databases">
        <authorList>
            <person name="Chen Y."/>
            <person name="Shah S."/>
            <person name="Dougan E. K."/>
            <person name="Thang M."/>
            <person name="Chan C."/>
        </authorList>
    </citation>
    <scope>NUCLEOTIDE SEQUENCE [LARGE SCALE GENOMIC DNA]</scope>
</reference>
<sequence length="99" mass="10840">MGNRGWGVGRIIAVQVNYSRNGPNGLLHVQPLRLSSSPTVLEDDLDAEIAITRATDRLEVLPDLQELPDGTLEFQELSRSHVRAVLSGMVFVDSCLEAL</sequence>
<comment type="caution">
    <text evidence="1">The sequence shown here is derived from an EMBL/GenBank/DDBJ whole genome shotgun (WGS) entry which is preliminary data.</text>
</comment>
<keyword evidence="2" id="KW-1185">Reference proteome</keyword>
<protein>
    <submittedName>
        <fullName evidence="1">Uncharacterized protein</fullName>
    </submittedName>
</protein>
<gene>
    <name evidence="1" type="ORF">CCMP2556_LOCUS54064</name>
</gene>
<dbReference type="EMBL" id="CAXAMN010028428">
    <property type="protein sequence ID" value="CAK9116513.1"/>
    <property type="molecule type" value="Genomic_DNA"/>
</dbReference>
<organism evidence="1 2">
    <name type="scientific">Durusdinium trenchii</name>
    <dbReference type="NCBI Taxonomy" id="1381693"/>
    <lineage>
        <taxon>Eukaryota</taxon>
        <taxon>Sar</taxon>
        <taxon>Alveolata</taxon>
        <taxon>Dinophyceae</taxon>
        <taxon>Suessiales</taxon>
        <taxon>Symbiodiniaceae</taxon>
        <taxon>Durusdinium</taxon>
    </lineage>
</organism>